<proteinExistence type="inferred from homology"/>
<evidence type="ECO:0000256" key="1">
    <source>
        <dbReference type="ARBA" id="ARBA00008668"/>
    </source>
</evidence>
<dbReference type="GeneID" id="113690518"/>
<dbReference type="GO" id="GO:0016042">
    <property type="term" value="P:lipid catabolic process"/>
    <property type="evidence" value="ECO:0007669"/>
    <property type="project" value="UniProtKB-KW"/>
</dbReference>
<organism evidence="5 6">
    <name type="scientific">Coffea arabica</name>
    <name type="common">Arabian coffee</name>
    <dbReference type="NCBI Taxonomy" id="13443"/>
    <lineage>
        <taxon>Eukaryota</taxon>
        <taxon>Viridiplantae</taxon>
        <taxon>Streptophyta</taxon>
        <taxon>Embryophyta</taxon>
        <taxon>Tracheophyta</taxon>
        <taxon>Spermatophyta</taxon>
        <taxon>Magnoliopsida</taxon>
        <taxon>eudicotyledons</taxon>
        <taxon>Gunneridae</taxon>
        <taxon>Pentapetalae</taxon>
        <taxon>asterids</taxon>
        <taxon>lamiids</taxon>
        <taxon>Gentianales</taxon>
        <taxon>Rubiaceae</taxon>
        <taxon>Ixoroideae</taxon>
        <taxon>Gardenieae complex</taxon>
        <taxon>Bertiereae - Coffeeae clade</taxon>
        <taxon>Coffeeae</taxon>
        <taxon>Coffea</taxon>
    </lineage>
</organism>
<keyword evidence="3" id="KW-0443">Lipid metabolism</keyword>
<evidence type="ECO:0000256" key="2">
    <source>
        <dbReference type="ARBA" id="ARBA00022801"/>
    </source>
</evidence>
<keyword evidence="5" id="KW-1185">Reference proteome</keyword>
<dbReference type="OrthoDB" id="1600564at2759"/>
<evidence type="ECO:0000313" key="5">
    <source>
        <dbReference type="Proteomes" id="UP001652660"/>
    </source>
</evidence>
<dbReference type="Pfam" id="PF00657">
    <property type="entry name" value="Lipase_GDSL"/>
    <property type="match status" value="1"/>
</dbReference>
<keyword evidence="3" id="KW-0442">Lipid degradation</keyword>
<protein>
    <submittedName>
        <fullName evidence="6">GDSL esterase/lipase At5g55050-like</fullName>
    </submittedName>
</protein>
<evidence type="ECO:0000256" key="3">
    <source>
        <dbReference type="ARBA" id="ARBA00022963"/>
    </source>
</evidence>
<evidence type="ECO:0000256" key="4">
    <source>
        <dbReference type="SAM" id="SignalP"/>
    </source>
</evidence>
<dbReference type="PANTHER" id="PTHR45648:SF106">
    <property type="entry name" value="ANTHER-SPECIFIC PROLINE-RICH PROTEIN APG"/>
    <property type="match status" value="1"/>
</dbReference>
<name>A0A6P6SFJ0_COFAR</name>
<dbReference type="InterPro" id="IPR036514">
    <property type="entry name" value="SGNH_hydro_sf"/>
</dbReference>
<dbReference type="RefSeq" id="XP_027064252.1">
    <property type="nucleotide sequence ID" value="XM_027208451.2"/>
</dbReference>
<dbReference type="InterPro" id="IPR051058">
    <property type="entry name" value="GDSL_Est/Lipase"/>
</dbReference>
<comment type="similarity">
    <text evidence="1">Belongs to the 'GDSL' lipolytic enzyme family.</text>
</comment>
<keyword evidence="2" id="KW-0378">Hydrolase</keyword>
<dbReference type="Gene3D" id="3.40.50.1110">
    <property type="entry name" value="SGNH hydrolase"/>
    <property type="match status" value="1"/>
</dbReference>
<feature type="chain" id="PRO_5028063814" evidence="4">
    <location>
        <begin position="36"/>
        <end position="370"/>
    </location>
</feature>
<dbReference type="AlphaFoldDB" id="A0A6P6SFJ0"/>
<keyword evidence="4" id="KW-0732">Signal</keyword>
<dbReference type="InterPro" id="IPR035669">
    <property type="entry name" value="SGNH_plant_lipase-like"/>
</dbReference>
<reference evidence="6" key="2">
    <citation type="submission" date="2025-08" db="UniProtKB">
        <authorList>
            <consortium name="RefSeq"/>
        </authorList>
    </citation>
    <scope>IDENTIFICATION</scope>
    <source>
        <tissue evidence="6">Leaves</tissue>
    </source>
</reference>
<dbReference type="SUPFAM" id="SSF52266">
    <property type="entry name" value="SGNH hydrolase"/>
    <property type="match status" value="1"/>
</dbReference>
<dbReference type="CDD" id="cd01837">
    <property type="entry name" value="SGNH_plant_lipase_like"/>
    <property type="match status" value="1"/>
</dbReference>
<gene>
    <name evidence="6" type="primary">LOC113690518</name>
</gene>
<dbReference type="InterPro" id="IPR001087">
    <property type="entry name" value="GDSL"/>
</dbReference>
<dbReference type="PANTHER" id="PTHR45648">
    <property type="entry name" value="GDSL LIPASE/ACYLHYDROLASE FAMILY PROTEIN (AFU_ORTHOLOGUE AFUA_4G14700)"/>
    <property type="match status" value="1"/>
</dbReference>
<dbReference type="GO" id="GO:0016788">
    <property type="term" value="F:hydrolase activity, acting on ester bonds"/>
    <property type="evidence" value="ECO:0007669"/>
    <property type="project" value="InterPro"/>
</dbReference>
<reference evidence="5" key="1">
    <citation type="journal article" date="2025" name="Foods">
        <title>Unveiling the Microbial Signatures of Arabica Coffee Cherries: Insights into Ripeness Specific Diversity, Functional Traits, and Implications for Quality and Safety.</title>
        <authorList>
            <consortium name="RefSeq"/>
            <person name="Tenea G.N."/>
            <person name="Cifuentes V."/>
            <person name="Reyes P."/>
            <person name="Cevallos-Vallejos M."/>
        </authorList>
    </citation>
    <scope>NUCLEOTIDE SEQUENCE [LARGE SCALE GENOMIC DNA]</scope>
</reference>
<accession>A0A6P6SFJ0</accession>
<sequence length="370" mass="40206">MACLRSSSTIASSGFFAFRNMSLFFFFALISFSEGQTVPAVYVFGDSLVDVGNNNYIKDSLLKANYPYNGIDYPGGKPTGRFCNGKNAADFIAEKVGLPTSPPYLSDTSDVFLKGVSFASGGSGLFNTTGQGFLRKTLSLAQQVDYFTALHDRLVKQLGPAAAQQRLSKSLFLVVIGSNDAFAYFESLNNRKVMKVTPDQYVDQMISILQGLLKQIHSLGARKFVVVGLGSLGCCPGQRHDTGNEQCNQDINSLAIKYNQGLASMLAGLKSVLNDFSYSLFDTYTVLLDIIDNAATYGFTEAKAACCGFGKLNADVFCTPLAVYCSNRTDHVFWDKVHPTQATDKIMVDTIYSGSQPYVSPINVKQLVAL</sequence>
<dbReference type="Proteomes" id="UP001652660">
    <property type="component" value="Chromosome 5c"/>
</dbReference>
<feature type="signal peptide" evidence="4">
    <location>
        <begin position="1"/>
        <end position="35"/>
    </location>
</feature>
<evidence type="ECO:0000313" key="6">
    <source>
        <dbReference type="RefSeq" id="XP_027064252.1"/>
    </source>
</evidence>